<keyword evidence="2" id="KW-1133">Transmembrane helix</keyword>
<feature type="transmembrane region" description="Helical" evidence="2">
    <location>
        <begin position="188"/>
        <end position="208"/>
    </location>
</feature>
<name>A0ABY5K5F6_9CELL</name>
<evidence type="ECO:0000256" key="1">
    <source>
        <dbReference type="SAM" id="MobiDB-lite"/>
    </source>
</evidence>
<keyword evidence="2" id="KW-0812">Transmembrane</keyword>
<evidence type="ECO:0000313" key="5">
    <source>
        <dbReference type="Proteomes" id="UP001317322"/>
    </source>
</evidence>
<feature type="domain" description="DUF4190" evidence="3">
    <location>
        <begin position="176"/>
        <end position="238"/>
    </location>
</feature>
<reference evidence="4 5" key="1">
    <citation type="submission" date="2022-07" db="EMBL/GenBank/DDBJ databases">
        <title>Novel species in genus cellulomonas.</title>
        <authorList>
            <person name="Ye L."/>
        </authorList>
    </citation>
    <scope>NUCLEOTIDE SEQUENCE [LARGE SCALE GENOMIC DNA]</scope>
    <source>
        <strain evidence="5">zg-Y908</strain>
    </source>
</reference>
<evidence type="ECO:0000256" key="2">
    <source>
        <dbReference type="SAM" id="Phobius"/>
    </source>
</evidence>
<sequence>MTPDDRAPEPPQEPAAPPVPGPPAVDPSTANDSATWGTTASPVYAAGGHDTQPLPRGGYAAGRHDTLPIATGVGMTQPLATVPPAPPAVVPGHPAASAAPPVHGTPPTPPGPPTAPGYGAAPGYGTPPGHGAGPGYGPGPGYGTPPGTGVMPGYGTPPGAPVRPYGWTPPVPTDGLAVASLVTSAGGLLLLAGLTGPIGVGLGIGALVRIRRTRAPGRGLAIAGIVVGAVGTVVIALLTWLVVALVQWGNATAQQATDTFGGQDELGKELEGLLEDLGSGSGSAPGDLFGEDLFGDLGEEGKGTGTLPPYALPQDVAVGTCWQALPEYYDLSDAVVVPCTDLHDVEVVAHVTPTGAPATDLTAEDPVLAEALDRCEAAVAAIDPGLLVWGAVDVWLPHPDQVAAGQLVGYCVHEDTFGRTDSLVAPSGVAS</sequence>
<organism evidence="4 5">
    <name type="scientific">Cellulomonas wangsupingiae</name>
    <dbReference type="NCBI Taxonomy" id="2968085"/>
    <lineage>
        <taxon>Bacteria</taxon>
        <taxon>Bacillati</taxon>
        <taxon>Actinomycetota</taxon>
        <taxon>Actinomycetes</taxon>
        <taxon>Micrococcales</taxon>
        <taxon>Cellulomonadaceae</taxon>
        <taxon>Cellulomonas</taxon>
    </lineage>
</organism>
<feature type="compositionally biased region" description="Polar residues" evidence="1">
    <location>
        <begin position="28"/>
        <end position="41"/>
    </location>
</feature>
<feature type="region of interest" description="Disordered" evidence="1">
    <location>
        <begin position="1"/>
        <end position="65"/>
    </location>
</feature>
<feature type="compositionally biased region" description="Pro residues" evidence="1">
    <location>
        <begin position="103"/>
        <end position="115"/>
    </location>
</feature>
<dbReference type="Pfam" id="PF13828">
    <property type="entry name" value="DUF4190"/>
    <property type="match status" value="1"/>
</dbReference>
<evidence type="ECO:0000259" key="3">
    <source>
        <dbReference type="Pfam" id="PF13828"/>
    </source>
</evidence>
<protein>
    <submittedName>
        <fullName evidence="4">DUF4190 domain-containing protein</fullName>
    </submittedName>
</protein>
<keyword evidence="5" id="KW-1185">Reference proteome</keyword>
<dbReference type="InterPro" id="IPR025241">
    <property type="entry name" value="DUF4190"/>
</dbReference>
<dbReference type="EMBL" id="CP101989">
    <property type="protein sequence ID" value="UUI65686.1"/>
    <property type="molecule type" value="Genomic_DNA"/>
</dbReference>
<dbReference type="RefSeq" id="WP_227566285.1">
    <property type="nucleotide sequence ID" value="NZ_CP101989.1"/>
</dbReference>
<proteinExistence type="predicted"/>
<keyword evidence="2" id="KW-0472">Membrane</keyword>
<evidence type="ECO:0000313" key="4">
    <source>
        <dbReference type="EMBL" id="UUI65686.1"/>
    </source>
</evidence>
<gene>
    <name evidence="4" type="ORF">NP075_02815</name>
</gene>
<feature type="compositionally biased region" description="Gly residues" evidence="1">
    <location>
        <begin position="120"/>
        <end position="144"/>
    </location>
</feature>
<dbReference type="Proteomes" id="UP001317322">
    <property type="component" value="Chromosome"/>
</dbReference>
<feature type="compositionally biased region" description="Pro residues" evidence="1">
    <location>
        <begin position="9"/>
        <end position="25"/>
    </location>
</feature>
<feature type="region of interest" description="Disordered" evidence="1">
    <location>
        <begin position="78"/>
        <end position="144"/>
    </location>
</feature>
<feature type="compositionally biased region" description="Low complexity" evidence="1">
    <location>
        <begin position="90"/>
        <end position="102"/>
    </location>
</feature>
<feature type="transmembrane region" description="Helical" evidence="2">
    <location>
        <begin position="220"/>
        <end position="248"/>
    </location>
</feature>
<accession>A0ABY5K5F6</accession>